<comment type="catalytic activity">
    <reaction evidence="3">
        <text>adenosylcob(III)inamide + GTP = adenosylcob(III)inamide phosphate + GDP + H(+)</text>
        <dbReference type="Rhea" id="RHEA:15765"/>
        <dbReference type="ChEBI" id="CHEBI:2480"/>
        <dbReference type="ChEBI" id="CHEBI:15378"/>
        <dbReference type="ChEBI" id="CHEBI:37565"/>
        <dbReference type="ChEBI" id="CHEBI:58189"/>
        <dbReference type="ChEBI" id="CHEBI:58502"/>
        <dbReference type="EC" id="2.7.1.156"/>
    </reaction>
</comment>
<comment type="catalytic activity">
    <reaction evidence="1">
        <text>adenosylcob(III)inamide + ATP = adenosylcob(III)inamide phosphate + ADP + H(+)</text>
        <dbReference type="Rhea" id="RHEA:15769"/>
        <dbReference type="ChEBI" id="CHEBI:2480"/>
        <dbReference type="ChEBI" id="CHEBI:15378"/>
        <dbReference type="ChEBI" id="CHEBI:30616"/>
        <dbReference type="ChEBI" id="CHEBI:58502"/>
        <dbReference type="ChEBI" id="CHEBI:456216"/>
        <dbReference type="EC" id="2.7.1.156"/>
    </reaction>
</comment>
<dbReference type="GO" id="GO:0005524">
    <property type="term" value="F:ATP binding"/>
    <property type="evidence" value="ECO:0007669"/>
    <property type="project" value="UniProtKB-KW"/>
</dbReference>
<feature type="active site" description="GMP-histidine intermediate" evidence="18">
    <location>
        <position position="52"/>
    </location>
</feature>
<evidence type="ECO:0000256" key="9">
    <source>
        <dbReference type="ARBA" id="ARBA00012523"/>
    </source>
</evidence>
<evidence type="ECO:0000256" key="19">
    <source>
        <dbReference type="PIRSR" id="PIRSR006135-2"/>
    </source>
</evidence>
<comment type="similarity">
    <text evidence="7">Belongs to the CobU/CobP family.</text>
</comment>
<keyword evidence="20" id="KW-0548">Nucleotidyltransferase</keyword>
<keyword evidence="15 19" id="KW-0342">GTP-binding</keyword>
<keyword evidence="12 19" id="KW-0547">Nucleotide-binding</keyword>
<feature type="binding site" evidence="19">
    <location>
        <position position="64"/>
    </location>
    <ligand>
        <name>GTP</name>
        <dbReference type="ChEBI" id="CHEBI:37565"/>
    </ligand>
</feature>
<dbReference type="RefSeq" id="WP_153759373.1">
    <property type="nucleotide sequence ID" value="NZ_CP045851.1"/>
</dbReference>
<keyword evidence="13 20" id="KW-0418">Kinase</keyword>
<proteinExistence type="inferred from homology"/>
<gene>
    <name evidence="20" type="ORF">GH723_09260</name>
</gene>
<keyword evidence="11 20" id="KW-0808">Transferase</keyword>
<protein>
    <recommendedName>
        <fullName evidence="16">Adenosylcobinamide kinase</fullName>
        <ecNumber evidence="8">2.7.1.156</ecNumber>
        <ecNumber evidence="9">2.7.7.62</ecNumber>
    </recommendedName>
    <alternativeName>
        <fullName evidence="17">Adenosylcobinamide-phosphate guanylyltransferase</fullName>
    </alternativeName>
</protein>
<evidence type="ECO:0000256" key="18">
    <source>
        <dbReference type="PIRSR" id="PIRSR006135-1"/>
    </source>
</evidence>
<dbReference type="GO" id="GO:0005525">
    <property type="term" value="F:GTP binding"/>
    <property type="evidence" value="ECO:0007669"/>
    <property type="project" value="UniProtKB-KW"/>
</dbReference>
<evidence type="ECO:0000256" key="5">
    <source>
        <dbReference type="ARBA" id="ARBA00004692"/>
    </source>
</evidence>
<comment type="pathway">
    <text evidence="6">Cofactor biosynthesis; adenosylcobalamin biosynthesis; adenosylcobalamin from cob(II)yrinate a,c-diamide: step 5/7.</text>
</comment>
<dbReference type="Pfam" id="PF02283">
    <property type="entry name" value="CobU"/>
    <property type="match status" value="1"/>
</dbReference>
<dbReference type="EMBL" id="CP045851">
    <property type="protein sequence ID" value="QGG95265.1"/>
    <property type="molecule type" value="Genomic_DNA"/>
</dbReference>
<comment type="pathway">
    <text evidence="5">Cofactor biosynthesis; adenosylcobalamin biosynthesis; adenosylcobalamin from cob(II)yrinate a,c-diamide: step 6/7.</text>
</comment>
<evidence type="ECO:0000256" key="17">
    <source>
        <dbReference type="ARBA" id="ARBA00030571"/>
    </source>
</evidence>
<feature type="binding site" evidence="19">
    <location>
        <position position="83"/>
    </location>
    <ligand>
        <name>GTP</name>
        <dbReference type="ChEBI" id="CHEBI:37565"/>
    </ligand>
</feature>
<dbReference type="Gene3D" id="3.40.50.300">
    <property type="entry name" value="P-loop containing nucleotide triphosphate hydrolases"/>
    <property type="match status" value="1"/>
</dbReference>
<organism evidence="20 21">
    <name type="scientific">Actinomarinicola tropica</name>
    <dbReference type="NCBI Taxonomy" id="2789776"/>
    <lineage>
        <taxon>Bacteria</taxon>
        <taxon>Bacillati</taxon>
        <taxon>Actinomycetota</taxon>
        <taxon>Acidimicrobiia</taxon>
        <taxon>Acidimicrobiales</taxon>
        <taxon>Iamiaceae</taxon>
        <taxon>Actinomarinicola</taxon>
    </lineage>
</organism>
<sequence length="166" mass="17359">MIVLVLGGARSGKSAVAEQRAHVLADGGPVTYVATMVPSDDDADLAARLEAHRARRSATWHTVEPPFDLAEVLATTPGTVLVDALGPWVAARPDMEVDTDGLVAALRRRSEPVVLVSDEVGMGVHPETAAGRRFRDALGALNQALAAAADESLLVVAGRVLRLEAP</sequence>
<evidence type="ECO:0000256" key="6">
    <source>
        <dbReference type="ARBA" id="ARBA00005159"/>
    </source>
</evidence>
<evidence type="ECO:0000256" key="8">
    <source>
        <dbReference type="ARBA" id="ARBA00012016"/>
    </source>
</evidence>
<dbReference type="UniPathway" id="UPA00148">
    <property type="reaction ID" value="UER00236"/>
</dbReference>
<evidence type="ECO:0000256" key="14">
    <source>
        <dbReference type="ARBA" id="ARBA00022840"/>
    </source>
</evidence>
<evidence type="ECO:0000256" key="10">
    <source>
        <dbReference type="ARBA" id="ARBA00022573"/>
    </source>
</evidence>
<evidence type="ECO:0000256" key="2">
    <source>
        <dbReference type="ARBA" id="ARBA00000711"/>
    </source>
</evidence>
<evidence type="ECO:0000256" key="7">
    <source>
        <dbReference type="ARBA" id="ARBA00007490"/>
    </source>
</evidence>
<dbReference type="EC" id="2.7.7.62" evidence="9"/>
<evidence type="ECO:0000256" key="4">
    <source>
        <dbReference type="ARBA" id="ARBA00003889"/>
    </source>
</evidence>
<dbReference type="Proteomes" id="UP000334019">
    <property type="component" value="Chromosome"/>
</dbReference>
<evidence type="ECO:0000256" key="12">
    <source>
        <dbReference type="ARBA" id="ARBA00022741"/>
    </source>
</evidence>
<feature type="binding site" evidence="19">
    <location>
        <begin position="53"/>
        <end position="56"/>
    </location>
    <ligand>
        <name>GTP</name>
        <dbReference type="ChEBI" id="CHEBI:37565"/>
    </ligand>
</feature>
<comment type="catalytic activity">
    <reaction evidence="2">
        <text>adenosylcob(III)inamide phosphate + GTP + H(+) = adenosylcob(III)inamide-GDP + diphosphate</text>
        <dbReference type="Rhea" id="RHEA:22712"/>
        <dbReference type="ChEBI" id="CHEBI:15378"/>
        <dbReference type="ChEBI" id="CHEBI:33019"/>
        <dbReference type="ChEBI" id="CHEBI:37565"/>
        <dbReference type="ChEBI" id="CHEBI:58502"/>
        <dbReference type="ChEBI" id="CHEBI:60487"/>
        <dbReference type="EC" id="2.7.7.62"/>
    </reaction>
</comment>
<accession>A0A5Q2RPX6</accession>
<keyword evidence="14" id="KW-0067">ATP-binding</keyword>
<name>A0A5Q2RPX6_9ACTN</name>
<dbReference type="AlphaFoldDB" id="A0A5Q2RPX6"/>
<reference evidence="20 21" key="1">
    <citation type="submission" date="2019-11" db="EMBL/GenBank/DDBJ databases">
        <authorList>
            <person name="He Y."/>
        </authorList>
    </citation>
    <scope>NUCLEOTIDE SEQUENCE [LARGE SCALE GENOMIC DNA]</scope>
    <source>
        <strain evidence="20 21">SCSIO 58843</strain>
    </source>
</reference>
<evidence type="ECO:0000313" key="20">
    <source>
        <dbReference type="EMBL" id="QGG95265.1"/>
    </source>
</evidence>
<dbReference type="PANTHER" id="PTHR34848:SF1">
    <property type="entry name" value="BIFUNCTIONAL ADENOSYLCOBALAMIN BIOSYNTHESIS PROTEIN COBU"/>
    <property type="match status" value="1"/>
</dbReference>
<keyword evidence="10" id="KW-0169">Cobalamin biosynthesis</keyword>
<comment type="function">
    <text evidence="4">Catalyzes ATP-dependent phosphorylation of adenosylcobinamide and addition of GMP to adenosylcobinamide phosphate.</text>
</comment>
<dbReference type="GO" id="GO:0043752">
    <property type="term" value="F:adenosylcobinamide kinase activity"/>
    <property type="evidence" value="ECO:0007669"/>
    <property type="project" value="UniProtKB-EC"/>
</dbReference>
<evidence type="ECO:0000313" key="21">
    <source>
        <dbReference type="Proteomes" id="UP000334019"/>
    </source>
</evidence>
<evidence type="ECO:0000256" key="1">
    <source>
        <dbReference type="ARBA" id="ARBA00000312"/>
    </source>
</evidence>
<dbReference type="GO" id="GO:0009236">
    <property type="term" value="P:cobalamin biosynthetic process"/>
    <property type="evidence" value="ECO:0007669"/>
    <property type="project" value="UniProtKB-UniPathway"/>
</dbReference>
<dbReference type="PANTHER" id="PTHR34848">
    <property type="match status" value="1"/>
</dbReference>
<dbReference type="EC" id="2.7.1.156" evidence="8"/>
<feature type="binding site" evidence="19">
    <location>
        <begin position="7"/>
        <end position="14"/>
    </location>
    <ligand>
        <name>GTP</name>
        <dbReference type="ChEBI" id="CHEBI:37565"/>
    </ligand>
</feature>
<dbReference type="KEGG" id="atq:GH723_09260"/>
<dbReference type="PIRSF" id="PIRSF006135">
    <property type="entry name" value="CobU"/>
    <property type="match status" value="1"/>
</dbReference>
<dbReference type="InterPro" id="IPR003203">
    <property type="entry name" value="CobU/CobP"/>
</dbReference>
<evidence type="ECO:0000256" key="16">
    <source>
        <dbReference type="ARBA" id="ARBA00029570"/>
    </source>
</evidence>
<evidence type="ECO:0000256" key="15">
    <source>
        <dbReference type="ARBA" id="ARBA00023134"/>
    </source>
</evidence>
<keyword evidence="21" id="KW-1185">Reference proteome</keyword>
<evidence type="ECO:0000256" key="3">
    <source>
        <dbReference type="ARBA" id="ARBA00001522"/>
    </source>
</evidence>
<dbReference type="GO" id="GO:0008820">
    <property type="term" value="F:cobinamide phosphate guanylyltransferase activity"/>
    <property type="evidence" value="ECO:0007669"/>
    <property type="project" value="UniProtKB-EC"/>
</dbReference>
<evidence type="ECO:0000256" key="13">
    <source>
        <dbReference type="ARBA" id="ARBA00022777"/>
    </source>
</evidence>
<evidence type="ECO:0000256" key="11">
    <source>
        <dbReference type="ARBA" id="ARBA00022679"/>
    </source>
</evidence>
<dbReference type="SUPFAM" id="SSF52540">
    <property type="entry name" value="P-loop containing nucleoside triphosphate hydrolases"/>
    <property type="match status" value="1"/>
</dbReference>
<dbReference type="InterPro" id="IPR027417">
    <property type="entry name" value="P-loop_NTPase"/>
</dbReference>